<dbReference type="PROSITE" id="PS50043">
    <property type="entry name" value="HTH_LUXR_2"/>
    <property type="match status" value="1"/>
</dbReference>
<accession>A0ABU4YE97</accession>
<comment type="caution">
    <text evidence="5">The sequence shown here is derived from an EMBL/GenBank/DDBJ whole genome shotgun (WGS) entry which is preliminary data.</text>
</comment>
<evidence type="ECO:0000313" key="5">
    <source>
        <dbReference type="EMBL" id="MDX8485061.1"/>
    </source>
</evidence>
<dbReference type="InterPro" id="IPR000792">
    <property type="entry name" value="Tscrpt_reg_LuxR_C"/>
</dbReference>
<reference evidence="5 6" key="1">
    <citation type="submission" date="2023-08" db="EMBL/GenBank/DDBJ databases">
        <title>Implementing the SeqCode for naming new Mesorhizobium species isolated from Vachellia karroo root nodules.</title>
        <authorList>
            <person name="Van Lill M."/>
        </authorList>
    </citation>
    <scope>NUCLEOTIDE SEQUENCE [LARGE SCALE GENOMIC DNA]</scope>
    <source>
        <strain evidence="5 6">VK2B</strain>
    </source>
</reference>
<evidence type="ECO:0000313" key="6">
    <source>
        <dbReference type="Proteomes" id="UP001280156"/>
    </source>
</evidence>
<dbReference type="InterPro" id="IPR016032">
    <property type="entry name" value="Sig_transdc_resp-reg_C-effctor"/>
</dbReference>
<evidence type="ECO:0000256" key="3">
    <source>
        <dbReference type="ARBA" id="ARBA00023163"/>
    </source>
</evidence>
<evidence type="ECO:0000256" key="1">
    <source>
        <dbReference type="ARBA" id="ARBA00023015"/>
    </source>
</evidence>
<dbReference type="PANTHER" id="PTHR44688:SF16">
    <property type="entry name" value="DNA-BINDING TRANSCRIPTIONAL ACTIVATOR DEVR_DOSR"/>
    <property type="match status" value="1"/>
</dbReference>
<dbReference type="Pfam" id="PF00196">
    <property type="entry name" value="GerE"/>
    <property type="match status" value="1"/>
</dbReference>
<sequence>MLSNFSLDRFARWSGGVAAAAGAATPEELSACFTAAAGVLLDSDRVYVGFYRRDITSVTIDDAGPDRWNRDYDARVYRLDPFFQRFASTRQDFLLPLSALRDGDFQLSPYYREFYGPSDSFDEITGVFNLDRLTAGYVTFLRRNGEPPFGERDLALACAAGGATRLILEKLFHLCRLRDKGGAIEVARSGLSPREREIARHLIEGGNAKTIARSLSISPGTARNHIKQVYRKLGVHSQVELLAAIREAARD</sequence>
<keyword evidence="2" id="KW-0238">DNA-binding</keyword>
<dbReference type="Proteomes" id="UP001280156">
    <property type="component" value="Unassembled WGS sequence"/>
</dbReference>
<dbReference type="PRINTS" id="PR00038">
    <property type="entry name" value="HTHLUXR"/>
</dbReference>
<dbReference type="RefSeq" id="WP_320296372.1">
    <property type="nucleotide sequence ID" value="NZ_JAVIIU010000006.1"/>
</dbReference>
<dbReference type="CDD" id="cd06170">
    <property type="entry name" value="LuxR_C_like"/>
    <property type="match status" value="1"/>
</dbReference>
<gene>
    <name evidence="5" type="ORF">RFM52_07650</name>
</gene>
<dbReference type="Gene3D" id="1.10.10.10">
    <property type="entry name" value="Winged helix-like DNA-binding domain superfamily/Winged helix DNA-binding domain"/>
    <property type="match status" value="1"/>
</dbReference>
<name>A0ABU4YE97_9HYPH</name>
<dbReference type="SMART" id="SM00421">
    <property type="entry name" value="HTH_LUXR"/>
    <property type="match status" value="1"/>
</dbReference>
<keyword evidence="6" id="KW-1185">Reference proteome</keyword>
<keyword evidence="3" id="KW-0804">Transcription</keyword>
<dbReference type="PANTHER" id="PTHR44688">
    <property type="entry name" value="DNA-BINDING TRANSCRIPTIONAL ACTIVATOR DEVR_DOSR"/>
    <property type="match status" value="1"/>
</dbReference>
<proteinExistence type="predicted"/>
<evidence type="ECO:0000259" key="4">
    <source>
        <dbReference type="PROSITE" id="PS50043"/>
    </source>
</evidence>
<dbReference type="InterPro" id="IPR036388">
    <property type="entry name" value="WH-like_DNA-bd_sf"/>
</dbReference>
<organism evidence="5 6">
    <name type="scientific">Mesorhizobium humile</name>
    <dbReference type="NCBI Taxonomy" id="3072313"/>
    <lineage>
        <taxon>Bacteria</taxon>
        <taxon>Pseudomonadati</taxon>
        <taxon>Pseudomonadota</taxon>
        <taxon>Alphaproteobacteria</taxon>
        <taxon>Hyphomicrobiales</taxon>
        <taxon>Phyllobacteriaceae</taxon>
        <taxon>Mesorhizobium</taxon>
    </lineage>
</organism>
<dbReference type="EMBL" id="JAVIIV010000004">
    <property type="protein sequence ID" value="MDX8485061.1"/>
    <property type="molecule type" value="Genomic_DNA"/>
</dbReference>
<keyword evidence="1" id="KW-0805">Transcription regulation</keyword>
<feature type="domain" description="HTH luxR-type" evidence="4">
    <location>
        <begin position="184"/>
        <end position="249"/>
    </location>
</feature>
<protein>
    <submittedName>
        <fullName evidence="5">LuxR C-terminal-related transcriptional regulator</fullName>
    </submittedName>
</protein>
<dbReference type="SUPFAM" id="SSF46894">
    <property type="entry name" value="C-terminal effector domain of the bipartite response regulators"/>
    <property type="match status" value="1"/>
</dbReference>
<evidence type="ECO:0000256" key="2">
    <source>
        <dbReference type="ARBA" id="ARBA00023125"/>
    </source>
</evidence>